<dbReference type="PANTHER" id="PTHR21879">
    <property type="entry name" value="FI03362P-RELATED-RELATED"/>
    <property type="match status" value="1"/>
</dbReference>
<reference evidence="4" key="1">
    <citation type="submission" date="2022-01" db="EMBL/GenBank/DDBJ databases">
        <authorList>
            <person name="King R."/>
        </authorList>
    </citation>
    <scope>NUCLEOTIDE SEQUENCE</scope>
</reference>
<evidence type="ECO:0000313" key="4">
    <source>
        <dbReference type="EMBL" id="CAH1111145.1"/>
    </source>
</evidence>
<feature type="chain" id="PRO_5040142515" evidence="3">
    <location>
        <begin position="35"/>
        <end position="277"/>
    </location>
</feature>
<keyword evidence="5" id="KW-1185">Reference proteome</keyword>
<evidence type="ECO:0000256" key="2">
    <source>
        <dbReference type="SAM" id="Phobius"/>
    </source>
</evidence>
<keyword evidence="2" id="KW-0812">Transmembrane</keyword>
<name>A0A9P0D4E8_9CUCU</name>
<dbReference type="AlphaFoldDB" id="A0A9P0D4E8"/>
<dbReference type="Proteomes" id="UP001153636">
    <property type="component" value="Chromosome 5"/>
</dbReference>
<dbReference type="EMBL" id="OV651817">
    <property type="protein sequence ID" value="CAH1111145.1"/>
    <property type="molecule type" value="Genomic_DNA"/>
</dbReference>
<sequence length="277" mass="28682">MMISTFLSISSATGHREKMRKLVLVLFFVIGAYAQESFESTGVRLALKIYDDCLKSDGLSPCLKKKAITFLDRLGRMDKLTLSEGVIVQKTPDAPKEGPVITEEQLDQTLPRSSDAKDAALTDMLMDKVSNFIGSRSIEVALPKIPAADLIEEGRKGGGGGGGGKKGGMKGMMGGMMMGIAAKMAALVPLAIAGLFLLAGKALITAKIALLISGIIALKKLFAAKQGGGGGGHGGGGWQSGGGGGGGGWQSSGGGWDKRSYQEAQAQNLAYNAFSPK</sequence>
<gene>
    <name evidence="4" type="ORF">PSYICH_LOCUS11256</name>
</gene>
<protein>
    <submittedName>
        <fullName evidence="4">Uncharacterized protein</fullName>
    </submittedName>
</protein>
<dbReference type="PANTHER" id="PTHR21879:SF12">
    <property type="entry name" value="OSIRIS 12"/>
    <property type="match status" value="1"/>
</dbReference>
<feature type="transmembrane region" description="Helical" evidence="2">
    <location>
        <begin position="176"/>
        <end position="198"/>
    </location>
</feature>
<keyword evidence="2" id="KW-0472">Membrane</keyword>
<feature type="compositionally biased region" description="Gly residues" evidence="1">
    <location>
        <begin position="232"/>
        <end position="255"/>
    </location>
</feature>
<dbReference type="GO" id="GO:0016020">
    <property type="term" value="C:membrane"/>
    <property type="evidence" value="ECO:0007669"/>
    <property type="project" value="TreeGrafter"/>
</dbReference>
<evidence type="ECO:0000313" key="5">
    <source>
        <dbReference type="Proteomes" id="UP001153636"/>
    </source>
</evidence>
<dbReference type="Pfam" id="PF07898">
    <property type="entry name" value="DUF1676"/>
    <property type="match status" value="1"/>
</dbReference>
<organism evidence="4 5">
    <name type="scientific">Psylliodes chrysocephalus</name>
    <dbReference type="NCBI Taxonomy" id="3402493"/>
    <lineage>
        <taxon>Eukaryota</taxon>
        <taxon>Metazoa</taxon>
        <taxon>Ecdysozoa</taxon>
        <taxon>Arthropoda</taxon>
        <taxon>Hexapoda</taxon>
        <taxon>Insecta</taxon>
        <taxon>Pterygota</taxon>
        <taxon>Neoptera</taxon>
        <taxon>Endopterygota</taxon>
        <taxon>Coleoptera</taxon>
        <taxon>Polyphaga</taxon>
        <taxon>Cucujiformia</taxon>
        <taxon>Chrysomeloidea</taxon>
        <taxon>Chrysomelidae</taxon>
        <taxon>Galerucinae</taxon>
        <taxon>Alticini</taxon>
        <taxon>Psylliodes</taxon>
    </lineage>
</organism>
<accession>A0A9P0D4E8</accession>
<dbReference type="OrthoDB" id="6622274at2759"/>
<proteinExistence type="predicted"/>
<keyword evidence="2" id="KW-1133">Transmembrane helix</keyword>
<keyword evidence="3" id="KW-0732">Signal</keyword>
<feature type="region of interest" description="Disordered" evidence="1">
    <location>
        <begin position="232"/>
        <end position="258"/>
    </location>
</feature>
<feature type="signal peptide" evidence="3">
    <location>
        <begin position="1"/>
        <end position="34"/>
    </location>
</feature>
<dbReference type="InterPro" id="IPR012464">
    <property type="entry name" value="DUF1676"/>
</dbReference>
<evidence type="ECO:0000256" key="1">
    <source>
        <dbReference type="SAM" id="MobiDB-lite"/>
    </source>
</evidence>
<evidence type="ECO:0000256" key="3">
    <source>
        <dbReference type="SAM" id="SignalP"/>
    </source>
</evidence>